<sequence length="500" mass="54127">MANPAAKETPARVVCSPTKDESFSSENGSGDGTITVDWDGLDDPTRPQNWSLVRKWTVVTTNSLATFMVSFSSSAFSGSLTQVQEEFKISADVTLLGISLYVLGFAFGPMVWGPASELYGKKRPLWAGYVAFCLFQVLSALSWSTSSLLVSRILEAIAGSSTFAIMTGMFVDFLKDPTSRGIAAAMFSMSVFCGPAAGPIVGSVVTAHLGWRWSAWITLICSVVFGTAAFLVTPETSETTILQRRAQRLRKKAGDKSNVVREAEQGDKPGLSAFAEKYLTKPLRMFALEPILSILTVYMSFVYGIIYLTFELYPQAFVVVRGWSAVDASLSFFGILGGALVACIVLGAHSIYRVGPKFAETQQHVPERRLPPMILGSVLLPAEGIFWISWTSFPDVPALAQVFSGVLIGSGSILSFMSGILYLTEVYLAHANSALAINNFIRSTFAAAFPYIGKLLIVHIGINIGGSILGAICVFLMPFPVILWTYGSIVRGWSKFAFQT</sequence>
<feature type="transmembrane region" description="Helical" evidence="6">
    <location>
        <begin position="468"/>
        <end position="486"/>
    </location>
</feature>
<feature type="transmembrane region" description="Helical" evidence="6">
    <location>
        <begin position="125"/>
        <end position="144"/>
    </location>
</feature>
<feature type="transmembrane region" description="Helical" evidence="6">
    <location>
        <begin position="444"/>
        <end position="462"/>
    </location>
</feature>
<keyword evidence="9" id="KW-1185">Reference proteome</keyword>
<organism evidence="8 9">
    <name type="scientific">Apiospora arundinis</name>
    <dbReference type="NCBI Taxonomy" id="335852"/>
    <lineage>
        <taxon>Eukaryota</taxon>
        <taxon>Fungi</taxon>
        <taxon>Dikarya</taxon>
        <taxon>Ascomycota</taxon>
        <taxon>Pezizomycotina</taxon>
        <taxon>Sordariomycetes</taxon>
        <taxon>Xylariomycetidae</taxon>
        <taxon>Amphisphaeriales</taxon>
        <taxon>Apiosporaceae</taxon>
        <taxon>Apiospora</taxon>
    </lineage>
</organism>
<dbReference type="InterPro" id="IPR020846">
    <property type="entry name" value="MFS_dom"/>
</dbReference>
<feature type="domain" description="Major facilitator superfamily (MFS) profile" evidence="7">
    <location>
        <begin position="58"/>
        <end position="500"/>
    </location>
</feature>
<dbReference type="InterPro" id="IPR011701">
    <property type="entry name" value="MFS"/>
</dbReference>
<feature type="region of interest" description="Disordered" evidence="5">
    <location>
        <begin position="1"/>
        <end position="38"/>
    </location>
</feature>
<accession>A0ABR2IA87</accession>
<evidence type="ECO:0000256" key="4">
    <source>
        <dbReference type="ARBA" id="ARBA00023136"/>
    </source>
</evidence>
<evidence type="ECO:0000256" key="5">
    <source>
        <dbReference type="SAM" id="MobiDB-lite"/>
    </source>
</evidence>
<dbReference type="Pfam" id="PF07690">
    <property type="entry name" value="MFS_1"/>
    <property type="match status" value="1"/>
</dbReference>
<comment type="caution">
    <text evidence="8">The sequence shown here is derived from an EMBL/GenBank/DDBJ whole genome shotgun (WGS) entry which is preliminary data.</text>
</comment>
<reference evidence="8 9" key="1">
    <citation type="journal article" date="2024" name="IMA Fungus">
        <title>Apiospora arundinis, a panoply of carbohydrate-active enzymes and secondary metabolites.</title>
        <authorList>
            <person name="Sorensen T."/>
            <person name="Petersen C."/>
            <person name="Muurmann A.T."/>
            <person name="Christiansen J.V."/>
            <person name="Brundto M.L."/>
            <person name="Overgaard C.K."/>
            <person name="Boysen A.T."/>
            <person name="Wollenberg R.D."/>
            <person name="Larsen T.O."/>
            <person name="Sorensen J.L."/>
            <person name="Nielsen K.L."/>
            <person name="Sondergaard T.E."/>
        </authorList>
    </citation>
    <scope>NUCLEOTIDE SEQUENCE [LARGE SCALE GENOMIC DNA]</scope>
    <source>
        <strain evidence="8 9">AAU 773</strain>
    </source>
</reference>
<keyword evidence="3 6" id="KW-1133">Transmembrane helix</keyword>
<feature type="transmembrane region" description="Helical" evidence="6">
    <location>
        <begin position="181"/>
        <end position="201"/>
    </location>
</feature>
<feature type="transmembrane region" description="Helical" evidence="6">
    <location>
        <begin position="291"/>
        <end position="310"/>
    </location>
</feature>
<comment type="subcellular location">
    <subcellularLocation>
        <location evidence="1">Membrane</location>
        <topology evidence="1">Multi-pass membrane protein</topology>
    </subcellularLocation>
</comment>
<feature type="transmembrane region" description="Helical" evidence="6">
    <location>
        <begin position="93"/>
        <end position="113"/>
    </location>
</feature>
<dbReference type="SUPFAM" id="SSF103473">
    <property type="entry name" value="MFS general substrate transporter"/>
    <property type="match status" value="1"/>
</dbReference>
<proteinExistence type="predicted"/>
<dbReference type="PANTHER" id="PTHR23502">
    <property type="entry name" value="MAJOR FACILITATOR SUPERFAMILY"/>
    <property type="match status" value="1"/>
</dbReference>
<dbReference type="Proteomes" id="UP001390339">
    <property type="component" value="Unassembled WGS sequence"/>
</dbReference>
<name>A0ABR2IA87_9PEZI</name>
<protein>
    <submittedName>
        <fullName evidence="8">MFS general substrate transporter</fullName>
    </submittedName>
</protein>
<feature type="transmembrane region" description="Helical" evidence="6">
    <location>
        <begin position="213"/>
        <end position="232"/>
    </location>
</feature>
<evidence type="ECO:0000256" key="1">
    <source>
        <dbReference type="ARBA" id="ARBA00004141"/>
    </source>
</evidence>
<evidence type="ECO:0000256" key="6">
    <source>
        <dbReference type="SAM" id="Phobius"/>
    </source>
</evidence>
<feature type="transmembrane region" description="Helical" evidence="6">
    <location>
        <begin position="373"/>
        <end position="390"/>
    </location>
</feature>
<feature type="transmembrane region" description="Helical" evidence="6">
    <location>
        <begin position="402"/>
        <end position="423"/>
    </location>
</feature>
<evidence type="ECO:0000313" key="9">
    <source>
        <dbReference type="Proteomes" id="UP001390339"/>
    </source>
</evidence>
<feature type="transmembrane region" description="Helical" evidence="6">
    <location>
        <begin position="156"/>
        <end position="174"/>
    </location>
</feature>
<evidence type="ECO:0000256" key="3">
    <source>
        <dbReference type="ARBA" id="ARBA00022989"/>
    </source>
</evidence>
<keyword evidence="2 6" id="KW-0812">Transmembrane</keyword>
<feature type="transmembrane region" description="Helical" evidence="6">
    <location>
        <begin position="330"/>
        <end position="352"/>
    </location>
</feature>
<evidence type="ECO:0000259" key="7">
    <source>
        <dbReference type="PROSITE" id="PS50850"/>
    </source>
</evidence>
<gene>
    <name evidence="8" type="ORF">PGQ11_010585</name>
</gene>
<evidence type="ECO:0000256" key="2">
    <source>
        <dbReference type="ARBA" id="ARBA00022692"/>
    </source>
</evidence>
<evidence type="ECO:0000313" key="8">
    <source>
        <dbReference type="EMBL" id="KAK8859851.1"/>
    </source>
</evidence>
<dbReference type="PANTHER" id="PTHR23502:SF47">
    <property type="entry name" value="MAJOR FACILITATOR SUPERFAMILY (MFS) PROFILE DOMAIN-CONTAINING PROTEIN-RELATED"/>
    <property type="match status" value="1"/>
</dbReference>
<keyword evidence="4 6" id="KW-0472">Membrane</keyword>
<dbReference type="InterPro" id="IPR036259">
    <property type="entry name" value="MFS_trans_sf"/>
</dbReference>
<dbReference type="Gene3D" id="1.20.1250.20">
    <property type="entry name" value="MFS general substrate transporter like domains"/>
    <property type="match status" value="1"/>
</dbReference>
<feature type="transmembrane region" description="Helical" evidence="6">
    <location>
        <begin position="56"/>
        <end position="73"/>
    </location>
</feature>
<dbReference type="EMBL" id="JAPCWZ010000006">
    <property type="protein sequence ID" value="KAK8859851.1"/>
    <property type="molecule type" value="Genomic_DNA"/>
</dbReference>
<dbReference type="PROSITE" id="PS50850">
    <property type="entry name" value="MFS"/>
    <property type="match status" value="1"/>
</dbReference>